<dbReference type="Proteomes" id="UP001597068">
    <property type="component" value="Unassembled WGS sequence"/>
</dbReference>
<protein>
    <submittedName>
        <fullName evidence="1">DUF5994 family protein</fullName>
    </submittedName>
</protein>
<organism evidence="1 2">
    <name type="scientific">Williamsia deligens</name>
    <dbReference type="NCBI Taxonomy" id="321325"/>
    <lineage>
        <taxon>Bacteria</taxon>
        <taxon>Bacillati</taxon>
        <taxon>Actinomycetota</taxon>
        <taxon>Actinomycetes</taxon>
        <taxon>Mycobacteriales</taxon>
        <taxon>Nocardiaceae</taxon>
        <taxon>Williamsia</taxon>
    </lineage>
</organism>
<dbReference type="EMBL" id="JBHTIL010000001">
    <property type="protein sequence ID" value="MFD0926533.1"/>
    <property type="molecule type" value="Genomic_DNA"/>
</dbReference>
<evidence type="ECO:0000313" key="1">
    <source>
        <dbReference type="EMBL" id="MFD0926533.1"/>
    </source>
</evidence>
<dbReference type="InterPro" id="IPR046036">
    <property type="entry name" value="DUF5994"/>
</dbReference>
<accession>A0ABW3G8Q9</accession>
<gene>
    <name evidence="1" type="ORF">ACFQ04_12385</name>
</gene>
<keyword evidence="2" id="KW-1185">Reference proteome</keyword>
<reference evidence="2" key="1">
    <citation type="journal article" date="2019" name="Int. J. Syst. Evol. Microbiol.">
        <title>The Global Catalogue of Microorganisms (GCM) 10K type strain sequencing project: providing services to taxonomists for standard genome sequencing and annotation.</title>
        <authorList>
            <consortium name="The Broad Institute Genomics Platform"/>
            <consortium name="The Broad Institute Genome Sequencing Center for Infectious Disease"/>
            <person name="Wu L."/>
            <person name="Ma J."/>
        </authorList>
    </citation>
    <scope>NUCLEOTIDE SEQUENCE [LARGE SCALE GENOMIC DNA]</scope>
    <source>
        <strain evidence="2">CCUG 50873</strain>
    </source>
</reference>
<sequence>MTPSSPVASSAVDQIRLATKAHPTPGDHVDGAWWPASRDLNAEIGGLLDALAPRATPAGRIVVNAEDWDIARNRIIHRYNVIRLDGYRFWPPHMLKVRAVGDTDSITLMVIPPDAPVGAAQRVLAMSSAEDATATVDEMFFAATS</sequence>
<proteinExistence type="predicted"/>
<name>A0ABW3G8Q9_9NOCA</name>
<dbReference type="Pfam" id="PF19457">
    <property type="entry name" value="DUF5994"/>
    <property type="match status" value="1"/>
</dbReference>
<dbReference type="RefSeq" id="WP_253645595.1">
    <property type="nucleotide sequence ID" value="NZ_BAAAMO010000002.1"/>
</dbReference>
<evidence type="ECO:0000313" key="2">
    <source>
        <dbReference type="Proteomes" id="UP001597068"/>
    </source>
</evidence>
<comment type="caution">
    <text evidence="1">The sequence shown here is derived from an EMBL/GenBank/DDBJ whole genome shotgun (WGS) entry which is preliminary data.</text>
</comment>